<organism evidence="2 3">
    <name type="scientific">Enhygromyxa salina</name>
    <dbReference type="NCBI Taxonomy" id="215803"/>
    <lineage>
        <taxon>Bacteria</taxon>
        <taxon>Pseudomonadati</taxon>
        <taxon>Myxococcota</taxon>
        <taxon>Polyangia</taxon>
        <taxon>Nannocystales</taxon>
        <taxon>Nannocystaceae</taxon>
        <taxon>Enhygromyxa</taxon>
    </lineage>
</organism>
<evidence type="ECO:0000313" key="2">
    <source>
        <dbReference type="EMBL" id="KIG11650.1"/>
    </source>
</evidence>
<dbReference type="Proteomes" id="UP000031599">
    <property type="component" value="Unassembled WGS sequence"/>
</dbReference>
<dbReference type="EMBL" id="JMCC02000209">
    <property type="protein sequence ID" value="KIG11650.1"/>
    <property type="molecule type" value="Genomic_DNA"/>
</dbReference>
<feature type="domain" description="Peptidase M4" evidence="1">
    <location>
        <begin position="223"/>
        <end position="268"/>
    </location>
</feature>
<dbReference type="SUPFAM" id="SSF55486">
    <property type="entry name" value="Metalloproteases ('zincins'), catalytic domain"/>
    <property type="match status" value="1"/>
</dbReference>
<dbReference type="Gene3D" id="3.10.170.10">
    <property type="match status" value="1"/>
</dbReference>
<evidence type="ECO:0000259" key="1">
    <source>
        <dbReference type="Pfam" id="PF01447"/>
    </source>
</evidence>
<gene>
    <name evidence="2" type="ORF">DB30_02893</name>
</gene>
<name>A0A0C2CPK4_9BACT</name>
<proteinExistence type="predicted"/>
<dbReference type="AlphaFoldDB" id="A0A0C2CPK4"/>
<accession>A0A0C2CPK4</accession>
<reference evidence="2 3" key="1">
    <citation type="submission" date="2014-12" db="EMBL/GenBank/DDBJ databases">
        <title>Genome assembly of Enhygromyxa salina DSM 15201.</title>
        <authorList>
            <person name="Sharma G."/>
            <person name="Subramanian S."/>
        </authorList>
    </citation>
    <scope>NUCLEOTIDE SEQUENCE [LARGE SCALE GENOMIC DNA]</scope>
    <source>
        <strain evidence="2 3">DSM 15201</strain>
    </source>
</reference>
<sequence length="646" mass="70775">MLRPDQIERLGGMDQLQGELVYVLMLDVPILAWEFITPLSQLPTPSRSQVWVSAGTGRVLDVIELVDLDNQAQVYAINPQHTPDPSTVTLTNIDLDQQPWAEGMELDGTYLTGSRVRVFNCIDEEDGPYAPWRNEDECFPTQQITADASGDYFVPLPNITLLGDNRDPTDLYAELSMYYHAERFFGFMDTLGVEGFPCELSNMVANFHWLSPSPGYPDVAYGPFNNAYYSGSCELESGPTMLFGQGSEIDFAYDGDVVYHELGHGIVQHLTPAGLRQHRQRADGVLRDARALNEGIADYHTLMLTDRPELGDYAGFYWSTLGRAWIRDADNDAQCPRDMAGQEHNDSAPFTAALWAARRRVGAKLDPVVMASLPLLPGDASIEEAAAALLMIAAAERDAGAWTAADYEQLERALAARNLIDCERVVDDAASLDDPSFLYLRNNGKFVSPFWPGPVQYRQTVPEGSDNLLISFEVSEEGNSAGQPVRTDVEVRVLVKRSSVSEDASIHFEYELGALGHADEENGDIDETWEVTGDWDEIYTPTTLGESRRQVLIRGLEVGEAVHVSFVNLDLATVVVRELQFANVPTDELDGGSPGSGRDPEIFADDESACACVSAGEGGTGGVLGMGLLVLLALGQLGSRPRSRHA</sequence>
<dbReference type="GO" id="GO:0004222">
    <property type="term" value="F:metalloendopeptidase activity"/>
    <property type="evidence" value="ECO:0007669"/>
    <property type="project" value="InterPro"/>
</dbReference>
<protein>
    <recommendedName>
        <fullName evidence="1">Peptidase M4 domain-containing protein</fullName>
    </recommendedName>
</protein>
<dbReference type="InterPro" id="IPR013856">
    <property type="entry name" value="Peptidase_M4_domain"/>
</dbReference>
<dbReference type="Pfam" id="PF01447">
    <property type="entry name" value="Peptidase_M4"/>
    <property type="match status" value="1"/>
</dbReference>
<comment type="caution">
    <text evidence="2">The sequence shown here is derived from an EMBL/GenBank/DDBJ whole genome shotgun (WGS) entry which is preliminary data.</text>
</comment>
<evidence type="ECO:0000313" key="3">
    <source>
        <dbReference type="Proteomes" id="UP000031599"/>
    </source>
</evidence>